<dbReference type="OrthoDB" id="1661883at2759"/>
<dbReference type="PANTHER" id="PTHR47143">
    <property type="entry name" value="TRANSIENT RECEPTOR POTENTIAL CATION CHANNEL PROTEIN PAINLESS"/>
    <property type="match status" value="1"/>
</dbReference>
<dbReference type="RefSeq" id="XP_022373561.1">
    <property type="nucleotide sequence ID" value="XM_022517853.1"/>
</dbReference>
<evidence type="ECO:0000256" key="4">
    <source>
        <dbReference type="ARBA" id="ARBA00022568"/>
    </source>
</evidence>
<dbReference type="InterPro" id="IPR005821">
    <property type="entry name" value="Ion_trans_dom"/>
</dbReference>
<keyword evidence="13" id="KW-0406">Ion transport</keyword>
<keyword evidence="17" id="KW-0325">Glycoprotein</keyword>
<evidence type="ECO:0000256" key="29">
    <source>
        <dbReference type="ARBA" id="ARBA00079849"/>
    </source>
</evidence>
<evidence type="ECO:0000256" key="16">
    <source>
        <dbReference type="ARBA" id="ARBA00023157"/>
    </source>
</evidence>
<keyword evidence="8" id="KW-0677">Repeat</keyword>
<evidence type="ECO:0000256" key="25">
    <source>
        <dbReference type="ARBA" id="ARBA00061660"/>
    </source>
</evidence>
<keyword evidence="16" id="KW-1015">Disulfide bond</keyword>
<keyword evidence="35" id="KW-0675">Receptor</keyword>
<organism evidence="34 35">
    <name type="scientific">Enhydra lutris kenyoni</name>
    <name type="common">northern sea otter</name>
    <dbReference type="NCBI Taxonomy" id="391180"/>
    <lineage>
        <taxon>Eukaryota</taxon>
        <taxon>Metazoa</taxon>
        <taxon>Chordata</taxon>
        <taxon>Craniata</taxon>
        <taxon>Vertebrata</taxon>
        <taxon>Euteleostomi</taxon>
        <taxon>Mammalia</taxon>
        <taxon>Eutheria</taxon>
        <taxon>Laurasiatheria</taxon>
        <taxon>Carnivora</taxon>
        <taxon>Caniformia</taxon>
        <taxon>Musteloidea</taxon>
        <taxon>Mustelidae</taxon>
        <taxon>Lutrinae</taxon>
        <taxon>Enhydra</taxon>
    </lineage>
</organism>
<dbReference type="KEGG" id="elk:111156789"/>
<keyword evidence="7 32" id="KW-0812">Transmembrane</keyword>
<dbReference type="Proteomes" id="UP000248482">
    <property type="component" value="Unplaced"/>
</dbReference>
<evidence type="ECO:0000256" key="28">
    <source>
        <dbReference type="ARBA" id="ARBA00079767"/>
    </source>
</evidence>
<comment type="subcellular location">
    <subcellularLocation>
        <location evidence="1">Cell membrane</location>
        <topology evidence="1">Multi-pass membrane protein</topology>
    </subcellularLocation>
</comment>
<evidence type="ECO:0000256" key="19">
    <source>
        <dbReference type="ARBA" id="ARBA00023303"/>
    </source>
</evidence>
<reference evidence="35" key="1">
    <citation type="submission" date="2025-08" db="UniProtKB">
        <authorList>
            <consortium name="RefSeq"/>
        </authorList>
    </citation>
    <scope>IDENTIFICATION</scope>
    <source>
        <tissue evidence="35">Blood</tissue>
    </source>
</reference>
<keyword evidence="4" id="KW-0109">Calcium transport</keyword>
<feature type="region of interest" description="Disordered" evidence="31">
    <location>
        <begin position="1176"/>
        <end position="1200"/>
    </location>
</feature>
<evidence type="ECO:0000256" key="15">
    <source>
        <dbReference type="ARBA" id="ARBA00023136"/>
    </source>
</evidence>
<feature type="repeat" description="ANK" evidence="30">
    <location>
        <begin position="98"/>
        <end position="130"/>
    </location>
</feature>
<evidence type="ECO:0000256" key="14">
    <source>
        <dbReference type="ARBA" id="ARBA00023097"/>
    </source>
</evidence>
<evidence type="ECO:0000256" key="27">
    <source>
        <dbReference type="ARBA" id="ARBA00074970"/>
    </source>
</evidence>
<dbReference type="Gene3D" id="1.25.40.20">
    <property type="entry name" value="Ankyrin repeat-containing domain"/>
    <property type="match status" value="6"/>
</dbReference>
<keyword evidence="5" id="KW-0716">Sensory transduction</keyword>
<feature type="transmembrane region" description="Helical" evidence="32">
    <location>
        <begin position="872"/>
        <end position="893"/>
    </location>
</feature>
<feature type="repeat" description="ANK" evidence="30">
    <location>
        <begin position="413"/>
        <end position="445"/>
    </location>
</feature>
<evidence type="ECO:0000256" key="24">
    <source>
        <dbReference type="ARBA" id="ARBA00036634"/>
    </source>
</evidence>
<evidence type="ECO:0000256" key="31">
    <source>
        <dbReference type="SAM" id="MobiDB-lite"/>
    </source>
</evidence>
<feature type="domain" description="Ion transport" evidence="33">
    <location>
        <begin position="750"/>
        <end position="972"/>
    </location>
</feature>
<evidence type="ECO:0000256" key="21">
    <source>
        <dbReference type="ARBA" id="ARBA00034430"/>
    </source>
</evidence>
<evidence type="ECO:0000259" key="33">
    <source>
        <dbReference type="Pfam" id="PF00520"/>
    </source>
</evidence>
<evidence type="ECO:0000256" key="10">
    <source>
        <dbReference type="ARBA" id="ARBA00022989"/>
    </source>
</evidence>
<evidence type="ECO:0000313" key="34">
    <source>
        <dbReference type="Proteomes" id="UP000248482"/>
    </source>
</evidence>
<evidence type="ECO:0000256" key="20">
    <source>
        <dbReference type="ARBA" id="ARBA00034269"/>
    </source>
</evidence>
<dbReference type="GO" id="GO:0009409">
    <property type="term" value="P:response to cold"/>
    <property type="evidence" value="ECO:0007669"/>
    <property type="project" value="UniProtKB-ARBA"/>
</dbReference>
<comment type="catalytic activity">
    <reaction evidence="24">
        <text>Ca(2+)(in) = Ca(2+)(out)</text>
        <dbReference type="Rhea" id="RHEA:29671"/>
        <dbReference type="ChEBI" id="CHEBI:29108"/>
    </reaction>
</comment>
<keyword evidence="15 32" id="KW-0472">Membrane</keyword>
<dbReference type="GO" id="GO:0005886">
    <property type="term" value="C:plasma membrane"/>
    <property type="evidence" value="ECO:0007669"/>
    <property type="project" value="UniProtKB-SubCell"/>
</dbReference>
<feature type="region of interest" description="Disordered" evidence="31">
    <location>
        <begin position="1345"/>
        <end position="1369"/>
    </location>
</feature>
<accession>A0A2Y9KIY7</accession>
<dbReference type="SUPFAM" id="SSF48403">
    <property type="entry name" value="Ankyrin repeat"/>
    <property type="match status" value="2"/>
</dbReference>
<evidence type="ECO:0000256" key="6">
    <source>
        <dbReference type="ARBA" id="ARBA00022673"/>
    </source>
</evidence>
<evidence type="ECO:0000256" key="9">
    <source>
        <dbReference type="ARBA" id="ARBA00022837"/>
    </source>
</evidence>
<feature type="repeat" description="ANK" evidence="30">
    <location>
        <begin position="446"/>
        <end position="478"/>
    </location>
</feature>
<dbReference type="GO" id="GO:0005262">
    <property type="term" value="F:calcium channel activity"/>
    <property type="evidence" value="ECO:0007669"/>
    <property type="project" value="UniProtKB-KW"/>
</dbReference>
<evidence type="ECO:0000256" key="23">
    <source>
        <dbReference type="ARBA" id="ARBA00036239"/>
    </source>
</evidence>
<evidence type="ECO:0000256" key="22">
    <source>
        <dbReference type="ARBA" id="ARBA00034634"/>
    </source>
</evidence>
<evidence type="ECO:0000256" key="30">
    <source>
        <dbReference type="PROSITE-ProRule" id="PRU00023"/>
    </source>
</evidence>
<dbReference type="InterPro" id="IPR052076">
    <property type="entry name" value="TRP_cation_channel"/>
</dbReference>
<sequence>MRRSLRKMLSPGKQEEPQGAVYQGVENDMDDSKDSLKVVFEGSTCRLKNLLKKRKKLSKYDDMNASPLHHAAAEGHVELMEMIINDSSFEVLNIMDDYGNTPLHWAAEENQVESVKFLLSKGANPNLRNSSMMAPLHIAVQSLHNEVMKVLTEHSSTDINLEGENGNTAVIIACSKDNSEALQILLNKGAKPCKSNKWGCFPIHQAAFSGAKKCMEIILKFGEEHGYSRQSHINFVNNGKSSPLHMAVQSGDLEMIKMCLDNGAQLELMENGKCTPLHFAATQGATEIVKLMLSSYSGSSDIVNAVDGNNETLLHRASLFDHHELAGYLISVGADINSTDSEGRSPLILATASASWNIVNLLLSKGARVDIKDHLGRNFLHLTVQQPHGLKNLQPEFMQMQHIKQLVMDEDDDGCTPLHYACRHGIPVSVNNLLDFNVSIHSKSKDKKSPLHFAASYGRINTCQRLLQDMSDTRLLNEGDLHGMTPLHLAAKNGHDKVVQLLLKKGALFLSDHSGWTALHHASLGGYTQTMKVILDTNLKCTDQLDEEGNTALHFAAREGHAKAVALLLSYDADIVLNKQQASFLHVAIHNKRKEVVLTTIKNKRWEECLKVFSHYSPSNKCPVMEMVEYLPECMKVLLDCCIIPSTGDKSCKDYHIEYNFMYLQCPLEFTKKVTPAQDVTYEPLTTLNVMVQYNRIELLNHPVCKEYLLMKWLAYGFRAHVMNLGSYCIGLLPMTFLVTSIKPGMAFNSTGIINETRDHSEILDTKNSYFIKVCMILVFLSSIFGYCKEVVQIFQQKRNYILDNANAVEWIIYTTSIIFVSPLFVDIPASVQWQCGAIAIYFYWMNFLLYLQRFENCGIFIVMLEVIVKTLLRSTVVFVFLLLAFGLSFYVLLSLQDAFSSPLLSIIQTFSMMLGDINYRDAFLEPFLRNELAYPVLSFIQIIAFTMFVPIVLMNLLIGLAVGDIAEVQKHALLKRIAMQVELHTSLEKKLPLWFLRRVDQKSIIVYPNRPRCSGLLCIFHFLFHTKETRQEIPNVDTSLEIEILKQKYRLKDLTSLLEKQHELIKLIIQKMEIISETEDEDNHSSFQDRFKKERLEQRNSKWNSVLRAVKTKNHSPLLRKGVSPILHLKEDGSHGSVKLCSLGQPVAMQLTRNTVQGTLASAPLATAPPLSPPPGPCMTPTQQSFPSQMPASPPTAGRESVLPDFEEIICLLLSSEQLVVVNHRTWFWRTTFLSDPAAGKDGPGFPGRVWLGGPLAGPQGSQVRKGYNRTRTLDGREVVKARASMSVSGAEETALQGAGHDRERVKHVPHGVAILAVICQQPFSGVAAAVGIQGESSCGGQAEQLAGPMSGGRELHSHESYVSNRPV</sequence>
<evidence type="ECO:0000256" key="13">
    <source>
        <dbReference type="ARBA" id="ARBA00023065"/>
    </source>
</evidence>
<keyword evidence="11 30" id="KW-0040">ANK repeat</keyword>
<keyword evidence="9" id="KW-0106">Calcium</keyword>
<feature type="repeat" description="ANK" evidence="30">
    <location>
        <begin position="342"/>
        <end position="374"/>
    </location>
</feature>
<evidence type="ECO:0000256" key="32">
    <source>
        <dbReference type="SAM" id="Phobius"/>
    </source>
</evidence>
<evidence type="ECO:0000256" key="26">
    <source>
        <dbReference type="ARBA" id="ARBA00063125"/>
    </source>
</evidence>
<comment type="similarity">
    <text evidence="25">Belongs to the transient receptor (TC 1.A.4) family.</text>
</comment>
<keyword evidence="34" id="KW-1185">Reference proteome</keyword>
<evidence type="ECO:0000256" key="17">
    <source>
        <dbReference type="ARBA" id="ARBA00023180"/>
    </source>
</evidence>
<protein>
    <recommendedName>
        <fullName evidence="27">Transient receptor potential cation channel subfamily A member 1</fullName>
    </recommendedName>
    <alternativeName>
        <fullName evidence="29">Ankyrin-like with transmembrane domains protein 1</fullName>
    </alternativeName>
    <alternativeName>
        <fullName evidence="28">Wasabi receptor</fullName>
    </alternativeName>
</protein>
<dbReference type="PROSITE" id="PS50297">
    <property type="entry name" value="ANK_REP_REGION"/>
    <property type="match status" value="6"/>
</dbReference>
<keyword evidence="2" id="KW-0813">Transport</keyword>
<dbReference type="STRING" id="391180.A0A2Y9KIY7"/>
<dbReference type="Pfam" id="PF00520">
    <property type="entry name" value="Ion_trans"/>
    <property type="match status" value="1"/>
</dbReference>
<dbReference type="Pfam" id="PF12796">
    <property type="entry name" value="Ank_2"/>
    <property type="match status" value="5"/>
</dbReference>
<dbReference type="SMART" id="SM00248">
    <property type="entry name" value="ANK"/>
    <property type="match status" value="15"/>
</dbReference>
<feature type="repeat" description="ANK" evidence="30">
    <location>
        <begin position="548"/>
        <end position="580"/>
    </location>
</feature>
<keyword evidence="14" id="KW-0558">Oxidation</keyword>
<evidence type="ECO:0000256" key="12">
    <source>
        <dbReference type="ARBA" id="ARBA00023054"/>
    </source>
</evidence>
<comment type="catalytic activity">
    <reaction evidence="23">
        <text>Na(+)(in) = Na(+)(out)</text>
        <dbReference type="Rhea" id="RHEA:34963"/>
        <dbReference type="ChEBI" id="CHEBI:29101"/>
    </reaction>
</comment>
<feature type="repeat" description="ANK" evidence="30">
    <location>
        <begin position="482"/>
        <end position="507"/>
    </location>
</feature>
<feature type="transmembrane region" description="Helical" evidence="32">
    <location>
        <begin position="937"/>
        <end position="963"/>
    </location>
</feature>
<keyword evidence="10 32" id="KW-1133">Transmembrane helix</keyword>
<dbReference type="FunFam" id="1.25.40.20:FF:000272">
    <property type="entry name" value="Transient receptor potential cation channel subfamily A member 1"/>
    <property type="match status" value="1"/>
</dbReference>
<dbReference type="GO" id="GO:1902495">
    <property type="term" value="C:transmembrane transporter complex"/>
    <property type="evidence" value="ECO:0007669"/>
    <property type="project" value="TreeGrafter"/>
</dbReference>
<feature type="compositionally biased region" description="Polar residues" evidence="31">
    <location>
        <begin position="1181"/>
        <end position="1192"/>
    </location>
</feature>
<feature type="transmembrane region" description="Helical" evidence="32">
    <location>
        <begin position="808"/>
        <end position="826"/>
    </location>
</feature>
<evidence type="ECO:0000313" key="35">
    <source>
        <dbReference type="RefSeq" id="XP_022373561.1"/>
    </source>
</evidence>
<dbReference type="InterPro" id="IPR002110">
    <property type="entry name" value="Ankyrin_rpt"/>
</dbReference>
<evidence type="ECO:0000256" key="18">
    <source>
        <dbReference type="ARBA" id="ARBA00023278"/>
    </source>
</evidence>
<dbReference type="PROSITE" id="PS50088">
    <property type="entry name" value="ANK_REPEAT"/>
    <property type="match status" value="9"/>
</dbReference>
<comment type="catalytic activity">
    <reaction evidence="21">
        <text>K(+)(in) = K(+)(out)</text>
        <dbReference type="Rhea" id="RHEA:29463"/>
        <dbReference type="ChEBI" id="CHEBI:29103"/>
    </reaction>
</comment>
<proteinExistence type="inferred from homology"/>
<comment type="catalytic activity">
    <reaction evidence="20">
        <text>Mg(2+)(in) = Mg(2+)(out)</text>
        <dbReference type="Rhea" id="RHEA:29827"/>
        <dbReference type="ChEBI" id="CHEBI:18420"/>
    </reaction>
</comment>
<keyword evidence="3" id="KW-1003">Cell membrane</keyword>
<evidence type="ECO:0000256" key="1">
    <source>
        <dbReference type="ARBA" id="ARBA00004651"/>
    </source>
</evidence>
<evidence type="ECO:0000256" key="7">
    <source>
        <dbReference type="ARBA" id="ARBA00022692"/>
    </source>
</evidence>
<feature type="transmembrane region" description="Helical" evidence="32">
    <location>
        <begin position="722"/>
        <end position="742"/>
    </location>
</feature>
<dbReference type="Pfam" id="PF00023">
    <property type="entry name" value="Ank"/>
    <property type="match status" value="2"/>
</dbReference>
<dbReference type="InterPro" id="IPR036770">
    <property type="entry name" value="Ankyrin_rpt-contain_sf"/>
</dbReference>
<feature type="region of interest" description="Disordered" evidence="31">
    <location>
        <begin position="1"/>
        <end position="27"/>
    </location>
</feature>
<keyword evidence="12" id="KW-0175">Coiled coil</keyword>
<comment type="catalytic activity">
    <reaction evidence="22">
        <text>Zn(2+)(in) = Zn(2+)(out)</text>
        <dbReference type="Rhea" id="RHEA:29351"/>
        <dbReference type="ChEBI" id="CHEBI:29105"/>
    </reaction>
</comment>
<evidence type="ECO:0000256" key="11">
    <source>
        <dbReference type="ARBA" id="ARBA00023043"/>
    </source>
</evidence>
<dbReference type="PANTHER" id="PTHR47143:SF1">
    <property type="entry name" value="ION_TRANS DOMAIN-CONTAINING PROTEIN"/>
    <property type="match status" value="1"/>
</dbReference>
<comment type="subunit">
    <text evidence="26">Homotetramer. Interacts with TMEM100. Interacts with EGLN1. Interacts with the scorpion wasabi receptor toxin at the same site that electrophiles but in a non-covalent manner.</text>
</comment>
<gene>
    <name evidence="35" type="primary">LOC111156789</name>
</gene>
<evidence type="ECO:0000256" key="8">
    <source>
        <dbReference type="ARBA" id="ARBA00022737"/>
    </source>
</evidence>
<name>A0A2Y9KIY7_ENHLU</name>
<dbReference type="PRINTS" id="PR01415">
    <property type="entry name" value="ANKYRIN"/>
</dbReference>
<feature type="repeat" description="ANK" evidence="30">
    <location>
        <begin position="165"/>
        <end position="197"/>
    </location>
</feature>
<feature type="transmembrane region" description="Helical" evidence="32">
    <location>
        <begin position="832"/>
        <end position="852"/>
    </location>
</feature>
<dbReference type="GeneID" id="111156789"/>
<feature type="repeat" description="ANK" evidence="30">
    <location>
        <begin position="309"/>
        <end position="341"/>
    </location>
</feature>
<evidence type="ECO:0000256" key="3">
    <source>
        <dbReference type="ARBA" id="ARBA00022475"/>
    </source>
</evidence>
<evidence type="ECO:0000256" key="5">
    <source>
        <dbReference type="ARBA" id="ARBA00022606"/>
    </source>
</evidence>
<keyword evidence="19" id="KW-0407">Ion channel</keyword>
<evidence type="ECO:0000256" key="2">
    <source>
        <dbReference type="ARBA" id="ARBA00022448"/>
    </source>
</evidence>
<keyword evidence="6" id="KW-0107">Calcium channel</keyword>
<keyword evidence="18" id="KW-0379">Hydroxylation</keyword>
<dbReference type="GO" id="GO:0003008">
    <property type="term" value="P:system process"/>
    <property type="evidence" value="ECO:0007669"/>
    <property type="project" value="UniProtKB-ARBA"/>
</dbReference>
<feature type="repeat" description="ANK" evidence="30">
    <location>
        <begin position="239"/>
        <end position="271"/>
    </location>
</feature>